<feature type="repeat" description="TPR" evidence="1">
    <location>
        <begin position="190"/>
        <end position="223"/>
    </location>
</feature>
<dbReference type="SMART" id="SM00028">
    <property type="entry name" value="TPR"/>
    <property type="match status" value="9"/>
</dbReference>
<dbReference type="Gene3D" id="1.25.40.10">
    <property type="entry name" value="Tetratricopeptide repeat domain"/>
    <property type="match status" value="1"/>
</dbReference>
<dbReference type="Pfam" id="PF13174">
    <property type="entry name" value="TPR_6"/>
    <property type="match status" value="1"/>
</dbReference>
<dbReference type="Pfam" id="PF13181">
    <property type="entry name" value="TPR_8"/>
    <property type="match status" value="1"/>
</dbReference>
<keyword evidence="1" id="KW-0802">TPR repeat</keyword>
<dbReference type="EMBL" id="JAKQYM010000010">
    <property type="protein sequence ID" value="MCI2230123.1"/>
    <property type="molecule type" value="Genomic_DNA"/>
</dbReference>
<reference evidence="2" key="1">
    <citation type="submission" date="2022-02" db="EMBL/GenBank/DDBJ databases">
        <title>Polaribacter sp. MSW13, isolated from seawater.</title>
        <authorList>
            <person name="Kristyanto S."/>
            <person name="Jung J."/>
            <person name="Jeon C.O."/>
        </authorList>
    </citation>
    <scope>NUCLEOTIDE SEQUENCE</scope>
    <source>
        <strain evidence="2">MSW13</strain>
    </source>
</reference>
<dbReference type="Proteomes" id="UP001139369">
    <property type="component" value="Unassembled WGS sequence"/>
</dbReference>
<dbReference type="PANTHER" id="PTHR12558:SF13">
    <property type="entry name" value="CELL DIVISION CYCLE PROTEIN 27 HOMOLOG"/>
    <property type="match status" value="1"/>
</dbReference>
<evidence type="ECO:0000256" key="1">
    <source>
        <dbReference type="PROSITE-ProRule" id="PRU00339"/>
    </source>
</evidence>
<dbReference type="SUPFAM" id="SSF48452">
    <property type="entry name" value="TPR-like"/>
    <property type="match status" value="1"/>
</dbReference>
<dbReference type="InterPro" id="IPR011990">
    <property type="entry name" value="TPR-like_helical_dom_sf"/>
</dbReference>
<proteinExistence type="predicted"/>
<dbReference type="PROSITE" id="PS50293">
    <property type="entry name" value="TPR_REGION"/>
    <property type="match status" value="1"/>
</dbReference>
<gene>
    <name evidence="2" type="ORF">MC378_13170</name>
</gene>
<feature type="repeat" description="TPR" evidence="1">
    <location>
        <begin position="292"/>
        <end position="325"/>
    </location>
</feature>
<dbReference type="Pfam" id="PF13432">
    <property type="entry name" value="TPR_16"/>
    <property type="match status" value="1"/>
</dbReference>
<evidence type="ECO:0000313" key="3">
    <source>
        <dbReference type="Proteomes" id="UP001139369"/>
    </source>
</evidence>
<dbReference type="AlphaFoldDB" id="A0A9X1VQR4"/>
<dbReference type="RefSeq" id="WP_242179231.1">
    <property type="nucleotide sequence ID" value="NZ_JAKQYM010000010.1"/>
</dbReference>
<feature type="repeat" description="TPR" evidence="1">
    <location>
        <begin position="258"/>
        <end position="291"/>
    </location>
</feature>
<accession>A0A9X1VQR4</accession>
<sequence>MSLLKFESMLKTNSIYFFDLVEFEEIIIHYLEVGKHSLAKKAVKLGLEQHPTSVDLKLLQVELYVFENELDKASLLLKIIERLEPNNDEIFIQKATISSKKGMHLEAIEDLKKALSFTDDKVDIWSLLGMEYLYLDDFKNARLSFVKCINVDFEDYSALYNIVYCYDMSKEHEQAVKYLNSYINKNPYCEVAWHQLGRQYFILEMFNEALTSFDYAVLIDESFIGGYLEKAKTLEELARYQEAIDNYLITLELDDPTAFAYVRIGECFEKLDKFEAAISYYKKAVHEDPLLDRGWILLTNLYYDQEDYQKAAYYISKALKIDESNFVYWKRYAEINLKLNFFEEAVSGFQKCLSLNNDSLDIYIGLTDILSFLGEFNDALKILLKAQKTYKTTAEVEYRLAGLFFILNKEKYGFNHLISAMELDYDYHTILNEIYPSVFDNLKVRKLLNNYKKAME</sequence>
<keyword evidence="3" id="KW-1185">Reference proteome</keyword>
<name>A0A9X1VQR4_9FLAO</name>
<dbReference type="InterPro" id="IPR019734">
    <property type="entry name" value="TPR_rpt"/>
</dbReference>
<organism evidence="2 3">
    <name type="scientific">Polaribacter marinus</name>
    <dbReference type="NCBI Taxonomy" id="2916838"/>
    <lineage>
        <taxon>Bacteria</taxon>
        <taxon>Pseudomonadati</taxon>
        <taxon>Bacteroidota</taxon>
        <taxon>Flavobacteriia</taxon>
        <taxon>Flavobacteriales</taxon>
        <taxon>Flavobacteriaceae</taxon>
    </lineage>
</organism>
<comment type="caution">
    <text evidence="2">The sequence shown here is derived from an EMBL/GenBank/DDBJ whole genome shotgun (WGS) entry which is preliminary data.</text>
</comment>
<feature type="repeat" description="TPR" evidence="1">
    <location>
        <begin position="122"/>
        <end position="155"/>
    </location>
</feature>
<dbReference type="PROSITE" id="PS50005">
    <property type="entry name" value="TPR"/>
    <property type="match status" value="4"/>
</dbReference>
<protein>
    <submittedName>
        <fullName evidence="2">Tetratricopeptide repeat protein</fullName>
    </submittedName>
</protein>
<evidence type="ECO:0000313" key="2">
    <source>
        <dbReference type="EMBL" id="MCI2230123.1"/>
    </source>
</evidence>
<dbReference type="PANTHER" id="PTHR12558">
    <property type="entry name" value="CELL DIVISION CYCLE 16,23,27"/>
    <property type="match status" value="1"/>
</dbReference>